<organism evidence="1 2">
    <name type="scientific">Dioscorea alata</name>
    <name type="common">Purple yam</name>
    <dbReference type="NCBI Taxonomy" id="55571"/>
    <lineage>
        <taxon>Eukaryota</taxon>
        <taxon>Viridiplantae</taxon>
        <taxon>Streptophyta</taxon>
        <taxon>Embryophyta</taxon>
        <taxon>Tracheophyta</taxon>
        <taxon>Spermatophyta</taxon>
        <taxon>Magnoliopsida</taxon>
        <taxon>Liliopsida</taxon>
        <taxon>Dioscoreales</taxon>
        <taxon>Dioscoreaceae</taxon>
        <taxon>Dioscorea</taxon>
    </lineage>
</organism>
<evidence type="ECO:0000313" key="1">
    <source>
        <dbReference type="EMBL" id="KAH7661666.1"/>
    </source>
</evidence>
<reference evidence="2" key="1">
    <citation type="journal article" date="2022" name="Nat. Commun.">
        <title>Chromosome evolution and the genetic basis of agronomically important traits in greater yam.</title>
        <authorList>
            <person name="Bredeson J.V."/>
            <person name="Lyons J.B."/>
            <person name="Oniyinde I.O."/>
            <person name="Okereke N.R."/>
            <person name="Kolade O."/>
            <person name="Nnabue I."/>
            <person name="Nwadili C.O."/>
            <person name="Hribova E."/>
            <person name="Parker M."/>
            <person name="Nwogha J."/>
            <person name="Shu S."/>
            <person name="Carlson J."/>
            <person name="Kariba R."/>
            <person name="Muthemba S."/>
            <person name="Knop K."/>
            <person name="Barton G.J."/>
            <person name="Sherwood A.V."/>
            <person name="Lopez-Montes A."/>
            <person name="Asiedu R."/>
            <person name="Jamnadass R."/>
            <person name="Muchugi A."/>
            <person name="Goodstein D."/>
            <person name="Egesi C.N."/>
            <person name="Featherston J."/>
            <person name="Asfaw A."/>
            <person name="Simpson G.G."/>
            <person name="Dolezel J."/>
            <person name="Hendre P.S."/>
            <person name="Van Deynze A."/>
            <person name="Kumar P.L."/>
            <person name="Obidiegwu J.E."/>
            <person name="Bhattacharjee R."/>
            <person name="Rokhsar D.S."/>
        </authorList>
    </citation>
    <scope>NUCLEOTIDE SEQUENCE [LARGE SCALE GENOMIC DNA]</scope>
    <source>
        <strain evidence="2">cv. TDa95/00328</strain>
    </source>
</reference>
<proteinExistence type="predicted"/>
<sequence>MAIDARFLLVSALVLMACLLCSANETEVSYCDKDNDYDVKVTGLEISPFPVKRGRETSFSISAQTGLNITGGKLLIDVEYIGIHIQQTKDLCKETSCPVSTGDFVLTHKETLPFLTPPGTYTLVMTMVGEDGKKLTCITFDFYISFWAAGVELPEPLVAY</sequence>
<name>A0ACB7UMN5_DIOAL</name>
<accession>A0ACB7UMN5</accession>
<dbReference type="Proteomes" id="UP000827976">
    <property type="component" value="Chromosome 15"/>
</dbReference>
<protein>
    <submittedName>
        <fullName evidence="1">Immunoglobulin E-set-containing protein</fullName>
    </submittedName>
</protein>
<evidence type="ECO:0000313" key="2">
    <source>
        <dbReference type="Proteomes" id="UP000827976"/>
    </source>
</evidence>
<comment type="caution">
    <text evidence="1">The sequence shown here is derived from an EMBL/GenBank/DDBJ whole genome shotgun (WGS) entry which is preliminary data.</text>
</comment>
<gene>
    <name evidence="1" type="ORF">IHE45_15G079100</name>
</gene>
<dbReference type="EMBL" id="CM037025">
    <property type="protein sequence ID" value="KAH7661666.1"/>
    <property type="molecule type" value="Genomic_DNA"/>
</dbReference>
<keyword evidence="2" id="KW-1185">Reference proteome</keyword>